<dbReference type="InterPro" id="IPR019489">
    <property type="entry name" value="Clp_ATPase_C"/>
</dbReference>
<dbReference type="GO" id="GO:0034605">
    <property type="term" value="P:cellular response to heat"/>
    <property type="evidence" value="ECO:0007669"/>
    <property type="project" value="TreeGrafter"/>
</dbReference>
<dbReference type="InterPro" id="IPR003593">
    <property type="entry name" value="AAA+_ATPase"/>
</dbReference>
<dbReference type="Gene3D" id="1.10.1780.10">
    <property type="entry name" value="Clp, N-terminal domain"/>
    <property type="match status" value="1"/>
</dbReference>
<dbReference type="InterPro" id="IPR050130">
    <property type="entry name" value="ClpA_ClpB"/>
</dbReference>
<dbReference type="GO" id="GO:0005524">
    <property type="term" value="F:ATP binding"/>
    <property type="evidence" value="ECO:0007669"/>
    <property type="project" value="UniProtKB-KW"/>
</dbReference>
<evidence type="ECO:0000256" key="1">
    <source>
        <dbReference type="ARBA" id="ARBA00022737"/>
    </source>
</evidence>
<evidence type="ECO:0000259" key="7">
    <source>
        <dbReference type="SMART" id="SM01086"/>
    </source>
</evidence>
<dbReference type="PROSITE" id="PS00871">
    <property type="entry name" value="CLPAB_2"/>
    <property type="match status" value="1"/>
</dbReference>
<dbReference type="GO" id="GO:0016887">
    <property type="term" value="F:ATP hydrolysis activity"/>
    <property type="evidence" value="ECO:0007669"/>
    <property type="project" value="InterPro"/>
</dbReference>
<dbReference type="Gene3D" id="3.40.50.300">
    <property type="entry name" value="P-loop containing nucleotide triphosphate hydrolases"/>
    <property type="match status" value="2"/>
</dbReference>
<dbReference type="PRINTS" id="PR00300">
    <property type="entry name" value="CLPPROTEASEA"/>
</dbReference>
<dbReference type="CDD" id="cd19499">
    <property type="entry name" value="RecA-like_ClpB_Hsp104-like"/>
    <property type="match status" value="1"/>
</dbReference>
<evidence type="ECO:0000313" key="9">
    <source>
        <dbReference type="Proteomes" id="UP001054902"/>
    </source>
</evidence>
<feature type="domain" description="AAA+ ATPase" evidence="6">
    <location>
        <begin position="302"/>
        <end position="486"/>
    </location>
</feature>
<dbReference type="AlphaFoldDB" id="A0AAD3CTP3"/>
<dbReference type="InterPro" id="IPR028299">
    <property type="entry name" value="ClpA/B_CS2"/>
</dbReference>
<evidence type="ECO:0000259" key="6">
    <source>
        <dbReference type="SMART" id="SM00382"/>
    </source>
</evidence>
<keyword evidence="3" id="KW-0067">ATP-binding</keyword>
<dbReference type="CDD" id="cd00009">
    <property type="entry name" value="AAA"/>
    <property type="match status" value="1"/>
</dbReference>
<dbReference type="PANTHER" id="PTHR11638:SF18">
    <property type="entry name" value="HEAT SHOCK PROTEIN 104"/>
    <property type="match status" value="1"/>
</dbReference>
<feature type="domain" description="AAA+ ATPase" evidence="6">
    <location>
        <begin position="621"/>
        <end position="798"/>
    </location>
</feature>
<dbReference type="InterPro" id="IPR036628">
    <property type="entry name" value="Clp_N_dom_sf"/>
</dbReference>
<dbReference type="InterPro" id="IPR001270">
    <property type="entry name" value="ClpA/B"/>
</dbReference>
<keyword evidence="9" id="KW-1185">Reference proteome</keyword>
<name>A0AAD3CTP3_9STRA</name>
<comment type="caution">
    <text evidence="8">The sequence shown here is derived from an EMBL/GenBank/DDBJ whole genome shotgun (WGS) entry which is preliminary data.</text>
</comment>
<dbReference type="Pfam" id="PF00004">
    <property type="entry name" value="AAA"/>
    <property type="match status" value="1"/>
</dbReference>
<reference evidence="8 9" key="1">
    <citation type="journal article" date="2021" name="Sci. Rep.">
        <title>The genome of the diatom Chaetoceros tenuissimus carries an ancient integrated fragment of an extant virus.</title>
        <authorList>
            <person name="Hongo Y."/>
            <person name="Kimura K."/>
            <person name="Takaki Y."/>
            <person name="Yoshida Y."/>
            <person name="Baba S."/>
            <person name="Kobayashi G."/>
            <person name="Nagasaki K."/>
            <person name="Hano T."/>
            <person name="Tomaru Y."/>
        </authorList>
    </citation>
    <scope>NUCLEOTIDE SEQUENCE [LARGE SCALE GENOMIC DNA]</scope>
    <source>
        <strain evidence="8 9">NIES-3715</strain>
    </source>
</reference>
<proteinExistence type="predicted"/>
<dbReference type="SUPFAM" id="SSF81923">
    <property type="entry name" value="Double Clp-N motif"/>
    <property type="match status" value="1"/>
</dbReference>
<keyword evidence="1" id="KW-0677">Repeat</keyword>
<dbReference type="EMBL" id="BLLK01000045">
    <property type="protein sequence ID" value="GFH51763.1"/>
    <property type="molecule type" value="Genomic_DNA"/>
</dbReference>
<gene>
    <name evidence="8" type="ORF">CTEN210_08239</name>
</gene>
<dbReference type="SMART" id="SM01086">
    <property type="entry name" value="ClpB_D2-small"/>
    <property type="match status" value="1"/>
</dbReference>
<organism evidence="8 9">
    <name type="scientific">Chaetoceros tenuissimus</name>
    <dbReference type="NCBI Taxonomy" id="426638"/>
    <lineage>
        <taxon>Eukaryota</taxon>
        <taxon>Sar</taxon>
        <taxon>Stramenopiles</taxon>
        <taxon>Ochrophyta</taxon>
        <taxon>Bacillariophyta</taxon>
        <taxon>Coscinodiscophyceae</taxon>
        <taxon>Chaetocerotophycidae</taxon>
        <taxon>Chaetocerotales</taxon>
        <taxon>Chaetocerotaceae</taxon>
        <taxon>Chaetoceros</taxon>
    </lineage>
</organism>
<keyword evidence="4" id="KW-0143">Chaperone</keyword>
<evidence type="ECO:0000256" key="2">
    <source>
        <dbReference type="ARBA" id="ARBA00022741"/>
    </source>
</evidence>
<dbReference type="Pfam" id="PF07724">
    <property type="entry name" value="AAA_2"/>
    <property type="match status" value="1"/>
</dbReference>
<feature type="region of interest" description="Disordered" evidence="5">
    <location>
        <begin position="939"/>
        <end position="960"/>
    </location>
</feature>
<evidence type="ECO:0000256" key="4">
    <source>
        <dbReference type="ARBA" id="ARBA00023186"/>
    </source>
</evidence>
<dbReference type="Pfam" id="PF10431">
    <property type="entry name" value="ClpB_D2-small"/>
    <property type="match status" value="1"/>
</dbReference>
<feature type="compositionally biased region" description="Basic and acidic residues" evidence="5">
    <location>
        <begin position="951"/>
        <end position="960"/>
    </location>
</feature>
<dbReference type="PANTHER" id="PTHR11638">
    <property type="entry name" value="ATP-DEPENDENT CLP PROTEASE"/>
    <property type="match status" value="1"/>
</dbReference>
<accession>A0AAD3CTP3</accession>
<evidence type="ECO:0000313" key="8">
    <source>
        <dbReference type="EMBL" id="GFH51763.1"/>
    </source>
</evidence>
<evidence type="ECO:0000256" key="3">
    <source>
        <dbReference type="ARBA" id="ARBA00022840"/>
    </source>
</evidence>
<keyword evidence="2" id="KW-0547">Nucleotide-binding</keyword>
<dbReference type="InterPro" id="IPR027417">
    <property type="entry name" value="P-loop_NTPase"/>
</dbReference>
<dbReference type="Gene3D" id="1.10.8.60">
    <property type="match status" value="2"/>
</dbReference>
<dbReference type="InterPro" id="IPR003959">
    <property type="entry name" value="ATPase_AAA_core"/>
</dbReference>
<feature type="domain" description="Clp ATPase C-terminal" evidence="7">
    <location>
        <begin position="797"/>
        <end position="893"/>
    </location>
</feature>
<dbReference type="SUPFAM" id="SSF52540">
    <property type="entry name" value="P-loop containing nucleoside triphosphate hydrolases"/>
    <property type="match status" value="2"/>
</dbReference>
<dbReference type="InterPro" id="IPR041546">
    <property type="entry name" value="ClpA/ClpB_AAA_lid"/>
</dbReference>
<dbReference type="Pfam" id="PF17871">
    <property type="entry name" value="AAA_lid_9"/>
    <property type="match status" value="1"/>
</dbReference>
<dbReference type="GO" id="GO:0005737">
    <property type="term" value="C:cytoplasm"/>
    <property type="evidence" value="ECO:0007669"/>
    <property type="project" value="TreeGrafter"/>
</dbReference>
<dbReference type="FunFam" id="3.40.50.300:FF:000025">
    <property type="entry name" value="ATP-dependent Clp protease subunit"/>
    <property type="match status" value="1"/>
</dbReference>
<evidence type="ECO:0000256" key="5">
    <source>
        <dbReference type="SAM" id="MobiDB-lite"/>
    </source>
</evidence>
<dbReference type="Proteomes" id="UP001054902">
    <property type="component" value="Unassembled WGS sequence"/>
</dbReference>
<sequence>MLFNFKTIVPLALFALYNENAQLWSALSPSSSGMQVHAFSATSSFLSRPTLVPSKSRADFKSKHLQLSMVVDRMSEECVAATQVAQRIGNEIGLRFLQNEVLVAGISNRPEKAGRTLAKYNLAYPLIRKASEKTLQNNGFQLKNEFNRDTLMQKDKPLPFSEDVKITLKNAAQIASYFDSNNINSEHVLLALMGYNYGKPIDQQNVPVGLEILRSTENVNDNKFSAYDFCEELVQDMKLPYDLSENPATEEVVVIGGGSTKTNTLEEVGVDLTEMAVQGRLDRVYGRDNEIKMALRTLGRRRKNNPCLIGDPGVGKTAIAEAIAQVLASSYPSMEIKKPSFPSTTFNPFANNGEGEVIKNEIVDDYSLPPCPKALEGYRLISVELASLVAGTRNRGDFEEKVQKLIKEASNTNIILFIDEIHNLIGTGGGGDGAMNAANLMKPALARGDIRVMGATTTPEYRRYIEKDAALERRFQPLDVVEPTVEETLDILNTIMPKYAEYHEVEYTTNAIEAAAKLSDRYISDRFLPDKAIDLLDEAGSMVKMSETFDEDYYVTEDAITQVVSEISGVPVGRLDTGEKTRLRNLELDMGKRIKGQERAVKAVAKSIRRARSGMRDPKRPVASFLFCGPTGVGKTELCKSLADTYFGREKDMITIDMSEYMDRFATSRLVGAPPGYVGYDEGGQLTEAVRRNPHSVILFDEVEKAHEDVLNVLLQIMDEGKLTDGKGRVVNFKNAVIVMTSNIGSQKIVESSKESTSEELTTKSLETARLVQEELEQSWKPELLNRIDEIVIFSPLSFENLREIAGNLVDEAVARAGSSQKISLSVEQNLINAIAREGSLFSDQYGARPVKRAVQRYLEDTLSEAIMRDFLKEGDEVTMELSSIKEVKGVTLSDDQDVVQISKFTGAGSDSILVPVEAEGGIGGAVGKDLEWQALYGDLPSFGDDNDSSPPRENDATWE</sequence>
<protein>
    <submittedName>
        <fullName evidence="8">AAA_2-domain-containing protein</fullName>
    </submittedName>
</protein>
<dbReference type="SMART" id="SM00382">
    <property type="entry name" value="AAA"/>
    <property type="match status" value="2"/>
</dbReference>